<keyword evidence="2" id="KW-0808">Transferase</keyword>
<dbReference type="InterPro" id="IPR053188">
    <property type="entry name" value="FkbM_Methyltransferase"/>
</dbReference>
<organism evidence="2 3">
    <name type="scientific">Candidatus Methylomirabilis tolerans</name>
    <dbReference type="NCBI Taxonomy" id="3123416"/>
    <lineage>
        <taxon>Bacteria</taxon>
        <taxon>Candidatus Methylomirabilota</taxon>
        <taxon>Candidatus Methylomirabilia</taxon>
        <taxon>Candidatus Methylomirabilales</taxon>
        <taxon>Candidatus Methylomirabilaceae</taxon>
        <taxon>Candidatus Methylomirabilis</taxon>
    </lineage>
</organism>
<name>A0AAJ1AI34_9BACT</name>
<dbReference type="PANTHER" id="PTHR36973">
    <property type="entry name" value="SLL1456 PROTEIN-RELATED"/>
    <property type="match status" value="1"/>
</dbReference>
<gene>
    <name evidence="2" type="ORF">K8G79_08605</name>
</gene>
<dbReference type="Pfam" id="PF05050">
    <property type="entry name" value="Methyltransf_21"/>
    <property type="match status" value="1"/>
</dbReference>
<reference evidence="2 3" key="1">
    <citation type="journal article" date="2021" name="bioRxiv">
        <title>Unraveling nitrogen, sulfur and carbon metabolic pathways and microbial community transcriptional responses to substrate deprivation and toxicity stresses in a bioreactor mimicking anoxic brackish coastal sediment conditions.</title>
        <authorList>
            <person name="Martins P.D."/>
            <person name="Echeveste M.J."/>
            <person name="Arshad A."/>
            <person name="Kurth J."/>
            <person name="Ouboter H."/>
            <person name="Jetten M.S.M."/>
            <person name="Welte C.U."/>
        </authorList>
    </citation>
    <scope>NUCLEOTIDE SEQUENCE [LARGE SCALE GENOMIC DNA]</scope>
    <source>
        <strain evidence="2">MAG_38</strain>
    </source>
</reference>
<dbReference type="AlphaFoldDB" id="A0AAJ1AI34"/>
<dbReference type="EMBL" id="JAIOIU010000102">
    <property type="protein sequence ID" value="MBZ0160179.1"/>
    <property type="molecule type" value="Genomic_DNA"/>
</dbReference>
<evidence type="ECO:0000259" key="1">
    <source>
        <dbReference type="Pfam" id="PF05050"/>
    </source>
</evidence>
<comment type="caution">
    <text evidence="2">The sequence shown here is derived from an EMBL/GenBank/DDBJ whole genome shotgun (WGS) entry which is preliminary data.</text>
</comment>
<dbReference type="Gene3D" id="3.40.50.150">
    <property type="entry name" value="Vaccinia Virus protein VP39"/>
    <property type="match status" value="1"/>
</dbReference>
<dbReference type="GO" id="GO:0008171">
    <property type="term" value="F:O-methyltransferase activity"/>
    <property type="evidence" value="ECO:0007669"/>
    <property type="project" value="TreeGrafter"/>
</dbReference>
<dbReference type="InterPro" id="IPR029063">
    <property type="entry name" value="SAM-dependent_MTases_sf"/>
</dbReference>
<dbReference type="PANTHER" id="PTHR36973:SF4">
    <property type="entry name" value="NODULATION PROTEIN"/>
    <property type="match status" value="1"/>
</dbReference>
<feature type="domain" description="Methyltransferase FkbM" evidence="1">
    <location>
        <begin position="49"/>
        <end position="174"/>
    </location>
</feature>
<sequence>MVKMRWWDLLRARSAFGRMIRDIDENITLTLVDVGSVGGIKDRWRLLEGRVHSYCFDPREGATPREEPGRTILPFAVGRAQGTTDFYCTRFGNMSSMFRPNADTLYRFQDRETKAEVVSVEQLEVRRLDDVIPESTVDALKIDAQGGEMEVLLGAQKLLKSGLLLAEVEVSFIERYSPAAIRGYCSLYALIRL</sequence>
<keyword evidence="2" id="KW-0489">Methyltransferase</keyword>
<evidence type="ECO:0000313" key="2">
    <source>
        <dbReference type="EMBL" id="MBZ0160179.1"/>
    </source>
</evidence>
<dbReference type="Proteomes" id="UP001197609">
    <property type="component" value="Unassembled WGS sequence"/>
</dbReference>
<protein>
    <submittedName>
        <fullName evidence="2">FkbM family methyltransferase</fullName>
    </submittedName>
</protein>
<proteinExistence type="predicted"/>
<evidence type="ECO:0000313" key="3">
    <source>
        <dbReference type="Proteomes" id="UP001197609"/>
    </source>
</evidence>
<dbReference type="SUPFAM" id="SSF53335">
    <property type="entry name" value="S-adenosyl-L-methionine-dependent methyltransferases"/>
    <property type="match status" value="1"/>
</dbReference>
<dbReference type="NCBIfam" id="TIGR01444">
    <property type="entry name" value="fkbM_fam"/>
    <property type="match status" value="1"/>
</dbReference>
<accession>A0AAJ1AI34</accession>
<dbReference type="InterPro" id="IPR006342">
    <property type="entry name" value="FkbM_mtfrase"/>
</dbReference>
<dbReference type="GO" id="GO:0032259">
    <property type="term" value="P:methylation"/>
    <property type="evidence" value="ECO:0007669"/>
    <property type="project" value="UniProtKB-KW"/>
</dbReference>